<keyword evidence="4" id="KW-1185">Reference proteome</keyword>
<name>A0ABQ2NHM4_9FLAO</name>
<feature type="chain" id="PRO_5047203375" description="Por secretion system C-terminal sorting domain-containing protein" evidence="2">
    <location>
        <begin position="20"/>
        <end position="668"/>
    </location>
</feature>
<proteinExistence type="predicted"/>
<accession>A0ABQ2NHM4</accession>
<feature type="signal peptide" evidence="2">
    <location>
        <begin position="1"/>
        <end position="19"/>
    </location>
</feature>
<organism evidence="3 4">
    <name type="scientific">Cloacibacterium rupense</name>
    <dbReference type="NCBI Taxonomy" id="517423"/>
    <lineage>
        <taxon>Bacteria</taxon>
        <taxon>Pseudomonadati</taxon>
        <taxon>Bacteroidota</taxon>
        <taxon>Flavobacteriia</taxon>
        <taxon>Flavobacteriales</taxon>
        <taxon>Weeksellaceae</taxon>
    </lineage>
</organism>
<evidence type="ECO:0000256" key="2">
    <source>
        <dbReference type="SAM" id="SignalP"/>
    </source>
</evidence>
<gene>
    <name evidence="3" type="ORF">GCM10010992_08150</name>
</gene>
<protein>
    <recommendedName>
        <fullName evidence="5">Por secretion system C-terminal sorting domain-containing protein</fullName>
    </recommendedName>
</protein>
<evidence type="ECO:0000313" key="3">
    <source>
        <dbReference type="EMBL" id="GGP02700.1"/>
    </source>
</evidence>
<dbReference type="NCBIfam" id="TIGR04183">
    <property type="entry name" value="Por_Secre_tail"/>
    <property type="match status" value="1"/>
</dbReference>
<reference evidence="4" key="1">
    <citation type="journal article" date="2019" name="Int. J. Syst. Evol. Microbiol.">
        <title>The Global Catalogue of Microorganisms (GCM) 10K type strain sequencing project: providing services to taxonomists for standard genome sequencing and annotation.</title>
        <authorList>
            <consortium name="The Broad Institute Genomics Platform"/>
            <consortium name="The Broad Institute Genome Sequencing Center for Infectious Disease"/>
            <person name="Wu L."/>
            <person name="Ma J."/>
        </authorList>
    </citation>
    <scope>NUCLEOTIDE SEQUENCE [LARGE SCALE GENOMIC DNA]</scope>
    <source>
        <strain evidence="4">CGMCC 1.7656</strain>
    </source>
</reference>
<evidence type="ECO:0008006" key="5">
    <source>
        <dbReference type="Google" id="ProtNLM"/>
    </source>
</evidence>
<keyword evidence="1 2" id="KW-0732">Signal</keyword>
<evidence type="ECO:0000256" key="1">
    <source>
        <dbReference type="ARBA" id="ARBA00022729"/>
    </source>
</evidence>
<dbReference type="Proteomes" id="UP000620064">
    <property type="component" value="Unassembled WGS sequence"/>
</dbReference>
<evidence type="ECO:0000313" key="4">
    <source>
        <dbReference type="Proteomes" id="UP000620064"/>
    </source>
</evidence>
<dbReference type="EMBL" id="BMLV01000002">
    <property type="protein sequence ID" value="GGP02700.1"/>
    <property type="molecule type" value="Genomic_DNA"/>
</dbReference>
<dbReference type="InterPro" id="IPR026444">
    <property type="entry name" value="Secre_tail"/>
</dbReference>
<sequence>MKKNLLTLTLIGGLILVKAQTNGTFMDVNAKMSVSKGALVYNTGSLVLKDNAQVINGGNVMIVGGASDVFRTLKANGNPKLESEAGGNFINKINEPNNYGSINSANPANAPVYTYGQLYISGLTQLNVDGFVDQEYRAVKHGSYQQIAMPFFFKTLSTLSSSAELGKGFTNTRWSENEILKWNNNNVVFDFTPVTDKTATGTDYYILGSKNLDTSSKVFTVKGIPYSDLNVPNVILENAGAAINFGTGGNNRNQYNERYNSYLQDGFHIASGGVAWDSADANGKGFGKNLYQFGNPFLTNLDLTRIAINEGASGDGNFLSNIYGIRLEVSGVQYTSNVGGGSTSYKYVTFDTAGNPTGDIDYMMVRPMGTFVIKMKDNTKTAPVAQRTLDFKTLRRFQYYPRQVNNYSVTAARVSSKKASTVTKQLGVIALDADGNEIGRTYYVVYPDATTGNSTKANTQVTAFSNNIVGTYEEALNGGYDYNQTSKYWLYINEANENDFKGKNIKLVNYSDKIKSYKFEIRENAQLVNDGTHLLSSGEGFYIKDAKNNGSLIDVKQMNTIPVTSTEYDLYYGKPQTDGTLGTNEGKTPSRTKILYIEDAKKYIVKFDPNWKKADIYVHDMSGRLIFSDKNVSASSDYLIKLDDNVNNAYIVNVISELGEKVTSKIIK</sequence>
<comment type="caution">
    <text evidence="3">The sequence shown here is derived from an EMBL/GenBank/DDBJ whole genome shotgun (WGS) entry which is preliminary data.</text>
</comment>
<dbReference type="RefSeq" id="WP_229663375.1">
    <property type="nucleotide sequence ID" value="NZ_BMLV01000002.1"/>
</dbReference>